<dbReference type="InterPro" id="IPR003822">
    <property type="entry name" value="PAH"/>
</dbReference>
<dbReference type="InParanoid" id="A0A165MH79"/>
<comment type="subcellular location">
    <subcellularLocation>
        <location evidence="1 3">Nucleus</location>
    </subcellularLocation>
</comment>
<evidence type="ECO:0000256" key="3">
    <source>
        <dbReference type="PROSITE-ProRule" id="PRU00810"/>
    </source>
</evidence>
<dbReference type="OrthoDB" id="10265969at2759"/>
<dbReference type="GO" id="GO:0070822">
    <property type="term" value="C:Sin3-type complex"/>
    <property type="evidence" value="ECO:0007669"/>
    <property type="project" value="TreeGrafter"/>
</dbReference>
<accession>A0A165MH79</accession>
<dbReference type="STRING" id="1314781.A0A165MH79"/>
<proteinExistence type="predicted"/>
<dbReference type="Proteomes" id="UP000077266">
    <property type="component" value="Unassembled WGS sequence"/>
</dbReference>
<dbReference type="PANTHER" id="PTHR12346:SF58">
    <property type="entry name" value="PAIRED AMPHIPATHIC HELIX PROTEIN PST2"/>
    <property type="match status" value="1"/>
</dbReference>
<dbReference type="GO" id="GO:0003714">
    <property type="term" value="F:transcription corepressor activity"/>
    <property type="evidence" value="ECO:0007669"/>
    <property type="project" value="InterPro"/>
</dbReference>
<dbReference type="InterPro" id="IPR036600">
    <property type="entry name" value="PAH_sf"/>
</dbReference>
<protein>
    <submittedName>
        <fullName evidence="4">Uncharacterized protein</fullName>
    </submittedName>
</protein>
<evidence type="ECO:0000256" key="1">
    <source>
        <dbReference type="ARBA" id="ARBA00004123"/>
    </source>
</evidence>
<dbReference type="Gene3D" id="1.20.1160.11">
    <property type="entry name" value="Paired amphipathic helix"/>
    <property type="match status" value="2"/>
</dbReference>
<gene>
    <name evidence="4" type="ORF">EXIGLDRAFT_831601</name>
</gene>
<evidence type="ECO:0000313" key="5">
    <source>
        <dbReference type="Proteomes" id="UP000077266"/>
    </source>
</evidence>
<dbReference type="PANTHER" id="PTHR12346">
    <property type="entry name" value="SIN3B-RELATED"/>
    <property type="match status" value="1"/>
</dbReference>
<dbReference type="SUPFAM" id="SSF47762">
    <property type="entry name" value="PAH2 domain"/>
    <property type="match status" value="2"/>
</dbReference>
<sequence>MEESGASNMEYTGALGLCLGPPSATVDDAPLPLPQDIVTYRPPHVVHGPAGPAAVLRSYLDIVRAVCSYTPDVYNEFRGLMRAFHAIGPEVDVTAVMERVGKLFAGTGYDVLVAGFNAFLPKGYRLTYSAPYLIIMAPDGQRTVKRLVHTQALLSYHRPSERRRLERRAAECVGRVRERAPGKFRAFLGMLRDYQTGMCTSAVTMRRVADFLRAHPDLYDEFKAIAGIPDSRDRVRRRKLANREAIDISITRMGHGKKLKTVKGRAGTPWAED</sequence>
<keyword evidence="2 3" id="KW-0539">Nucleus</keyword>
<reference evidence="4 5" key="1">
    <citation type="journal article" date="2016" name="Mol. Biol. Evol.">
        <title>Comparative Genomics of Early-Diverging Mushroom-Forming Fungi Provides Insights into the Origins of Lignocellulose Decay Capabilities.</title>
        <authorList>
            <person name="Nagy L.G."/>
            <person name="Riley R."/>
            <person name="Tritt A."/>
            <person name="Adam C."/>
            <person name="Daum C."/>
            <person name="Floudas D."/>
            <person name="Sun H."/>
            <person name="Yadav J.S."/>
            <person name="Pangilinan J."/>
            <person name="Larsson K.H."/>
            <person name="Matsuura K."/>
            <person name="Barry K."/>
            <person name="Labutti K."/>
            <person name="Kuo R."/>
            <person name="Ohm R.A."/>
            <person name="Bhattacharya S.S."/>
            <person name="Shirouzu T."/>
            <person name="Yoshinaga Y."/>
            <person name="Martin F.M."/>
            <person name="Grigoriev I.V."/>
            <person name="Hibbett D.S."/>
        </authorList>
    </citation>
    <scope>NUCLEOTIDE SEQUENCE [LARGE SCALE GENOMIC DNA]</scope>
    <source>
        <strain evidence="4 5">HHB12029</strain>
    </source>
</reference>
<dbReference type="EMBL" id="KV425911">
    <property type="protein sequence ID" value="KZV99261.1"/>
    <property type="molecule type" value="Genomic_DNA"/>
</dbReference>
<dbReference type="GO" id="GO:0000122">
    <property type="term" value="P:negative regulation of transcription by RNA polymerase II"/>
    <property type="evidence" value="ECO:0007669"/>
    <property type="project" value="TreeGrafter"/>
</dbReference>
<dbReference type="AlphaFoldDB" id="A0A165MH79"/>
<evidence type="ECO:0000313" key="4">
    <source>
        <dbReference type="EMBL" id="KZV99261.1"/>
    </source>
</evidence>
<evidence type="ECO:0000256" key="2">
    <source>
        <dbReference type="ARBA" id="ARBA00023242"/>
    </source>
</evidence>
<name>A0A165MH79_EXIGL</name>
<organism evidence="4 5">
    <name type="scientific">Exidia glandulosa HHB12029</name>
    <dbReference type="NCBI Taxonomy" id="1314781"/>
    <lineage>
        <taxon>Eukaryota</taxon>
        <taxon>Fungi</taxon>
        <taxon>Dikarya</taxon>
        <taxon>Basidiomycota</taxon>
        <taxon>Agaricomycotina</taxon>
        <taxon>Agaricomycetes</taxon>
        <taxon>Auriculariales</taxon>
        <taxon>Exidiaceae</taxon>
        <taxon>Exidia</taxon>
    </lineage>
</organism>
<dbReference type="InterPro" id="IPR039774">
    <property type="entry name" value="Sin3-like"/>
</dbReference>
<dbReference type="Pfam" id="PF02671">
    <property type="entry name" value="PAH"/>
    <property type="match status" value="2"/>
</dbReference>
<dbReference type="PROSITE" id="PS51477">
    <property type="entry name" value="PAH"/>
    <property type="match status" value="1"/>
</dbReference>
<keyword evidence="5" id="KW-1185">Reference proteome</keyword>